<proteinExistence type="predicted"/>
<dbReference type="Proteomes" id="UP000477750">
    <property type="component" value="Unassembled WGS sequence"/>
</dbReference>
<evidence type="ECO:0000313" key="1">
    <source>
        <dbReference type="EMBL" id="MQM28045.1"/>
    </source>
</evidence>
<evidence type="ECO:0000313" key="2">
    <source>
        <dbReference type="Proteomes" id="UP000477750"/>
    </source>
</evidence>
<dbReference type="InterPro" id="IPR023393">
    <property type="entry name" value="START-like_dom_sf"/>
</dbReference>
<dbReference type="EMBL" id="WIAO01000034">
    <property type="protein sequence ID" value="MQM28045.1"/>
    <property type="molecule type" value="Genomic_DNA"/>
</dbReference>
<dbReference type="Pfam" id="PF10604">
    <property type="entry name" value="Polyketide_cyc2"/>
    <property type="match status" value="1"/>
</dbReference>
<dbReference type="InterPro" id="IPR019587">
    <property type="entry name" value="Polyketide_cyclase/dehydratase"/>
</dbReference>
<reference evidence="1 2" key="1">
    <citation type="submission" date="2019-10" db="EMBL/GenBank/DDBJ databases">
        <title>Glycomyces albidus sp. nov., a novel actinomycete isolated from rhizosphere soil of wheat (Triticum aestivum L.).</title>
        <authorList>
            <person name="Qian L."/>
        </authorList>
    </citation>
    <scope>NUCLEOTIDE SEQUENCE [LARGE SCALE GENOMIC DNA]</scope>
    <source>
        <strain evidence="1 2">NEAU-7082</strain>
    </source>
</reference>
<dbReference type="SUPFAM" id="SSF55961">
    <property type="entry name" value="Bet v1-like"/>
    <property type="match status" value="1"/>
</dbReference>
<dbReference type="AlphaFoldDB" id="A0A6L5GEN6"/>
<sequence length="142" mass="15454">MCRMITVERDVRATPAAVWSHLGELERWAEMLPTVDSVERVGAPGPVAVGSRFLVRQPGLAAAEYEVTDWRPGSGFTWVANAAGVRTEASHELSATAAGTRLSLAIEWTGPGAWLAKALFTRKARRYVELEAETFAGLAERE</sequence>
<protein>
    <submittedName>
        <fullName evidence="1">Polyketide cyclase</fullName>
    </submittedName>
</protein>
<comment type="caution">
    <text evidence="1">The sequence shown here is derived from an EMBL/GenBank/DDBJ whole genome shotgun (WGS) entry which is preliminary data.</text>
</comment>
<organism evidence="1 2">
    <name type="scientific">Glycomyces albidus</name>
    <dbReference type="NCBI Taxonomy" id="2656774"/>
    <lineage>
        <taxon>Bacteria</taxon>
        <taxon>Bacillati</taxon>
        <taxon>Actinomycetota</taxon>
        <taxon>Actinomycetes</taxon>
        <taxon>Glycomycetales</taxon>
        <taxon>Glycomycetaceae</taxon>
        <taxon>Glycomyces</taxon>
    </lineage>
</organism>
<gene>
    <name evidence="1" type="ORF">GFD30_21120</name>
</gene>
<dbReference type="Gene3D" id="3.30.530.20">
    <property type="match status" value="1"/>
</dbReference>
<accession>A0A6L5GEN6</accession>
<name>A0A6L5GEN6_9ACTN</name>
<keyword evidence="2" id="KW-1185">Reference proteome</keyword>